<dbReference type="Pfam" id="PF20149">
    <property type="entry name" value="DUF6532"/>
    <property type="match status" value="1"/>
</dbReference>
<dbReference type="AlphaFoldDB" id="A0AAD4DNW3"/>
<feature type="compositionally biased region" description="Polar residues" evidence="1">
    <location>
        <begin position="131"/>
        <end position="144"/>
    </location>
</feature>
<feature type="region of interest" description="Disordered" evidence="1">
    <location>
        <begin position="230"/>
        <end position="306"/>
    </location>
</feature>
<feature type="compositionally biased region" description="Basic residues" evidence="1">
    <location>
        <begin position="114"/>
        <end position="124"/>
    </location>
</feature>
<proteinExistence type="predicted"/>
<dbReference type="RefSeq" id="XP_041216791.1">
    <property type="nucleotide sequence ID" value="XM_041378008.1"/>
</dbReference>
<evidence type="ECO:0000259" key="2">
    <source>
        <dbReference type="Pfam" id="PF20149"/>
    </source>
</evidence>
<feature type="compositionally biased region" description="Polar residues" evidence="1">
    <location>
        <begin position="230"/>
        <end position="246"/>
    </location>
</feature>
<sequence length="687" mass="75925">MPPRAINSPKKKRSKRKGSDASTGRAGVPKKSRQATDLTETLSVPLVSLGLAEVEDGAPRRSGRPNAGTGGRNSQLEKIGAVLESQSRSRPPKGSTSLSPNIPVNPQAPEPAHKGRKGRSKVRHAVPPPYSSLTVTNGPASIDNTGPGLSMHQPGGRFGFVAPPSAGRSLHEANNPHVTVGSKAVKKRATKVARDPNPRNIIPPLTTFVEQNLDPALFEEDNNVRRQPILQESQLLNSGPKVSSTNDSDDEDEDEDEDGDEDEDKDGDEDEDGEREEDEDESDEDEHTNENGYQRHNGHPGFSNESLLSQPRVIRHLSPEFDFQYSRDEDDAAAQTSLNKNTVANSQSSTVHQNSDSQECNGNNRHNVLSDRLHTSKPSDVLESHHKKNGQPRLPDPETLELLHQVAEHADDQQAPRRNRKMKRSEDGPKPTLLAWYGPRWKSFLEHTKGECRVEHALDDPFPSFVGDLPGSVTEVLIATLVIWDKEGKQFEAGVWPEQKCNMARLLYDDLSTWRSELKKTAIGLAPLAYSLVPPASVPAQERATWVQNAASQLLSESEFLRFGLDALGKTRNFAHPGLRDAVIGFFYTGPYRIARKRPDIFRKQLPISCLALVSAAYNCVLDGLVKNGHGKSYPKFSAKEYGPIYRQMVRMIDQILQHPYHGPRAACLKLDGAEETKHTHLQIVLD</sequence>
<evidence type="ECO:0000313" key="3">
    <source>
        <dbReference type="EMBL" id="KAG1886950.1"/>
    </source>
</evidence>
<feature type="region of interest" description="Disordered" evidence="1">
    <location>
        <begin position="407"/>
        <end position="429"/>
    </location>
</feature>
<keyword evidence="4" id="KW-1185">Reference proteome</keyword>
<organism evidence="3 4">
    <name type="scientific">Suillus fuscotomentosus</name>
    <dbReference type="NCBI Taxonomy" id="1912939"/>
    <lineage>
        <taxon>Eukaryota</taxon>
        <taxon>Fungi</taxon>
        <taxon>Dikarya</taxon>
        <taxon>Basidiomycota</taxon>
        <taxon>Agaricomycotina</taxon>
        <taxon>Agaricomycetes</taxon>
        <taxon>Agaricomycetidae</taxon>
        <taxon>Boletales</taxon>
        <taxon>Suillineae</taxon>
        <taxon>Suillaceae</taxon>
        <taxon>Suillus</taxon>
    </lineage>
</organism>
<gene>
    <name evidence="3" type="ORF">F5891DRAFT_988500</name>
</gene>
<evidence type="ECO:0000256" key="1">
    <source>
        <dbReference type="SAM" id="MobiDB-lite"/>
    </source>
</evidence>
<protein>
    <recommendedName>
        <fullName evidence="2">DUF6532 domain-containing protein</fullName>
    </recommendedName>
</protein>
<feature type="domain" description="DUF6532" evidence="2">
    <location>
        <begin position="449"/>
        <end position="656"/>
    </location>
</feature>
<name>A0AAD4DNW3_9AGAM</name>
<dbReference type="InterPro" id="IPR045341">
    <property type="entry name" value="DUF6532"/>
</dbReference>
<evidence type="ECO:0000313" key="4">
    <source>
        <dbReference type="Proteomes" id="UP001195769"/>
    </source>
</evidence>
<feature type="region of interest" description="Disordered" evidence="1">
    <location>
        <begin position="340"/>
        <end position="371"/>
    </location>
</feature>
<accession>A0AAD4DNW3</accession>
<feature type="compositionally biased region" description="Polar residues" evidence="1">
    <location>
        <begin position="340"/>
        <end position="367"/>
    </location>
</feature>
<reference evidence="3" key="1">
    <citation type="journal article" date="2020" name="New Phytol.">
        <title>Comparative genomics reveals dynamic genome evolution in host specialist ectomycorrhizal fungi.</title>
        <authorList>
            <person name="Lofgren L.A."/>
            <person name="Nguyen N.H."/>
            <person name="Vilgalys R."/>
            <person name="Ruytinx J."/>
            <person name="Liao H.L."/>
            <person name="Branco S."/>
            <person name="Kuo A."/>
            <person name="LaButti K."/>
            <person name="Lipzen A."/>
            <person name="Andreopoulos W."/>
            <person name="Pangilinan J."/>
            <person name="Riley R."/>
            <person name="Hundley H."/>
            <person name="Na H."/>
            <person name="Barry K."/>
            <person name="Grigoriev I.V."/>
            <person name="Stajich J.E."/>
            <person name="Kennedy P.G."/>
        </authorList>
    </citation>
    <scope>NUCLEOTIDE SEQUENCE</scope>
    <source>
        <strain evidence="3">FC203</strain>
    </source>
</reference>
<dbReference type="EMBL" id="JABBWK010000226">
    <property type="protein sequence ID" value="KAG1886950.1"/>
    <property type="molecule type" value="Genomic_DNA"/>
</dbReference>
<dbReference type="Proteomes" id="UP001195769">
    <property type="component" value="Unassembled WGS sequence"/>
</dbReference>
<dbReference type="GeneID" id="64672306"/>
<feature type="compositionally biased region" description="Acidic residues" evidence="1">
    <location>
        <begin position="247"/>
        <end position="287"/>
    </location>
</feature>
<feature type="compositionally biased region" description="Polar residues" evidence="1">
    <location>
        <begin position="84"/>
        <end position="104"/>
    </location>
</feature>
<comment type="caution">
    <text evidence="3">The sequence shown here is derived from an EMBL/GenBank/DDBJ whole genome shotgun (WGS) entry which is preliminary data.</text>
</comment>
<feature type="region of interest" description="Disordered" evidence="1">
    <location>
        <begin position="1"/>
        <end position="206"/>
    </location>
</feature>